<reference evidence="2 3" key="1">
    <citation type="submission" date="2015-07" db="EMBL/GenBank/DDBJ databases">
        <title>The genome of Melipona quadrifasciata.</title>
        <authorList>
            <person name="Pan H."/>
            <person name="Kapheim K."/>
        </authorList>
    </citation>
    <scope>NUCLEOTIDE SEQUENCE [LARGE SCALE GENOMIC DNA]</scope>
    <source>
        <strain evidence="2">0111107301</strain>
        <tissue evidence="2">Whole body</tissue>
    </source>
</reference>
<dbReference type="Proteomes" id="UP000053105">
    <property type="component" value="Unassembled WGS sequence"/>
</dbReference>
<proteinExistence type="predicted"/>
<feature type="region of interest" description="Disordered" evidence="1">
    <location>
        <begin position="1"/>
        <end position="31"/>
    </location>
</feature>
<keyword evidence="3" id="KW-1185">Reference proteome</keyword>
<sequence length="51" mass="6036">MSVREKRNEKERENRQETKRQGVRERERERDAMYSWTALARGGQAEGVGRG</sequence>
<organism evidence="2 3">
    <name type="scientific">Melipona quadrifasciata</name>
    <dbReference type="NCBI Taxonomy" id="166423"/>
    <lineage>
        <taxon>Eukaryota</taxon>
        <taxon>Metazoa</taxon>
        <taxon>Ecdysozoa</taxon>
        <taxon>Arthropoda</taxon>
        <taxon>Hexapoda</taxon>
        <taxon>Insecta</taxon>
        <taxon>Pterygota</taxon>
        <taxon>Neoptera</taxon>
        <taxon>Endopterygota</taxon>
        <taxon>Hymenoptera</taxon>
        <taxon>Apocrita</taxon>
        <taxon>Aculeata</taxon>
        <taxon>Apoidea</taxon>
        <taxon>Anthophila</taxon>
        <taxon>Apidae</taxon>
        <taxon>Melipona</taxon>
    </lineage>
</organism>
<name>A0A0N0U450_9HYME</name>
<evidence type="ECO:0000313" key="3">
    <source>
        <dbReference type="Proteomes" id="UP000053105"/>
    </source>
</evidence>
<protein>
    <submittedName>
        <fullName evidence="2">Uncharacterized protein</fullName>
    </submittedName>
</protein>
<accession>A0A0N0U450</accession>
<dbReference type="EMBL" id="KQ435844">
    <property type="protein sequence ID" value="KOX71278.1"/>
    <property type="molecule type" value="Genomic_DNA"/>
</dbReference>
<dbReference type="AlphaFoldDB" id="A0A0N0U450"/>
<evidence type="ECO:0000313" key="2">
    <source>
        <dbReference type="EMBL" id="KOX71278.1"/>
    </source>
</evidence>
<evidence type="ECO:0000256" key="1">
    <source>
        <dbReference type="SAM" id="MobiDB-lite"/>
    </source>
</evidence>
<gene>
    <name evidence="2" type="ORF">WN51_03512</name>
</gene>